<protein>
    <recommendedName>
        <fullName evidence="8">Myelin regulatory factor-like protein</fullName>
    </recommendedName>
</protein>
<dbReference type="GO" id="GO:0045893">
    <property type="term" value="P:positive regulation of DNA-templated transcription"/>
    <property type="evidence" value="ECO:0007669"/>
    <property type="project" value="TreeGrafter"/>
</dbReference>
<reference evidence="15" key="1">
    <citation type="journal article" date="2013" name="Science">
        <title>Comparative analysis of bat genomes provides insight into the evolution of flight and immunity.</title>
        <authorList>
            <person name="Zhang G."/>
            <person name="Cowled C."/>
            <person name="Shi Z."/>
            <person name="Huang Z."/>
            <person name="Bishop-Lilly K.A."/>
            <person name="Fang X."/>
            <person name="Wynne J.W."/>
            <person name="Xiong Z."/>
            <person name="Baker M.L."/>
            <person name="Zhao W."/>
            <person name="Tachedjian M."/>
            <person name="Zhu Y."/>
            <person name="Zhou P."/>
            <person name="Jiang X."/>
            <person name="Ng J."/>
            <person name="Yang L."/>
            <person name="Wu L."/>
            <person name="Xiao J."/>
            <person name="Feng Y."/>
            <person name="Chen Y."/>
            <person name="Sun X."/>
            <person name="Zhang Y."/>
            <person name="Marsh G.A."/>
            <person name="Crameri G."/>
            <person name="Broder C.C."/>
            <person name="Frey K.G."/>
            <person name="Wang L.F."/>
            <person name="Wang J."/>
        </authorList>
    </citation>
    <scope>NUCLEOTIDE SEQUENCE [LARGE SCALE GENOMIC DNA]</scope>
</reference>
<evidence type="ECO:0000313" key="15">
    <source>
        <dbReference type="Proteomes" id="UP000010556"/>
    </source>
</evidence>
<evidence type="ECO:0000256" key="10">
    <source>
        <dbReference type="SAM" id="MobiDB-lite"/>
    </source>
</evidence>
<evidence type="ECO:0000256" key="5">
    <source>
        <dbReference type="ARBA" id="ARBA00023054"/>
    </source>
</evidence>
<keyword evidence="6 9" id="KW-0238">DNA-binding</keyword>
<dbReference type="PROSITE" id="PS51688">
    <property type="entry name" value="ICA"/>
    <property type="match status" value="1"/>
</dbReference>
<feature type="region of interest" description="Disordered" evidence="10">
    <location>
        <begin position="175"/>
        <end position="236"/>
    </location>
</feature>
<dbReference type="InterPro" id="IPR051577">
    <property type="entry name" value="MRF-like"/>
</dbReference>
<dbReference type="GO" id="GO:0005634">
    <property type="term" value="C:nucleus"/>
    <property type="evidence" value="ECO:0007669"/>
    <property type="project" value="TreeGrafter"/>
</dbReference>
<feature type="domain" description="NDT80" evidence="12">
    <location>
        <begin position="268"/>
        <end position="530"/>
    </location>
</feature>
<dbReference type="AlphaFoldDB" id="L5LLE1"/>
<feature type="compositionally biased region" description="Polar residues" evidence="10">
    <location>
        <begin position="786"/>
        <end position="795"/>
    </location>
</feature>
<dbReference type="Pfam" id="PF13888">
    <property type="entry name" value="MRF_C2"/>
    <property type="match status" value="1"/>
</dbReference>
<evidence type="ECO:0000256" key="8">
    <source>
        <dbReference type="ARBA" id="ARBA00070862"/>
    </source>
</evidence>
<dbReference type="PANTHER" id="PTHR13029">
    <property type="match status" value="1"/>
</dbReference>
<evidence type="ECO:0000259" key="13">
    <source>
        <dbReference type="PROSITE" id="PS51688"/>
    </source>
</evidence>
<dbReference type="FunFam" id="2.60.40.1390:FF:000009">
    <property type="entry name" value="Myelin regulatory factor like"/>
    <property type="match status" value="1"/>
</dbReference>
<feature type="region of interest" description="Disordered" evidence="10">
    <location>
        <begin position="785"/>
        <end position="810"/>
    </location>
</feature>
<evidence type="ECO:0000256" key="4">
    <source>
        <dbReference type="ARBA" id="ARBA00022989"/>
    </source>
</evidence>
<feature type="domain" description="Peptidase S74" evidence="13">
    <location>
        <begin position="576"/>
        <end position="684"/>
    </location>
</feature>
<dbReference type="SUPFAM" id="SSF49417">
    <property type="entry name" value="p53-like transcription factors"/>
    <property type="match status" value="1"/>
</dbReference>
<gene>
    <name evidence="14" type="ORF">MDA_GLEAN10007362</name>
</gene>
<dbReference type="Gene3D" id="2.60.40.1390">
    <property type="entry name" value="NDT80 DNA-binding domain"/>
    <property type="match status" value="1"/>
</dbReference>
<feature type="compositionally biased region" description="Polar residues" evidence="10">
    <location>
        <begin position="175"/>
        <end position="194"/>
    </location>
</feature>
<evidence type="ECO:0000313" key="14">
    <source>
        <dbReference type="EMBL" id="ELK26900.1"/>
    </source>
</evidence>
<feature type="region of interest" description="Disordered" evidence="10">
    <location>
        <begin position="279"/>
        <end position="313"/>
    </location>
</feature>
<comment type="subcellular location">
    <subcellularLocation>
        <location evidence="1">Membrane</location>
        <topology evidence="1">Single-pass membrane protein</topology>
    </subcellularLocation>
</comment>
<feature type="DNA-binding region" description="NDT80" evidence="9">
    <location>
        <begin position="268"/>
        <end position="530"/>
    </location>
</feature>
<proteinExistence type="inferred from homology"/>
<dbReference type="EMBL" id="KB110664">
    <property type="protein sequence ID" value="ELK26900.1"/>
    <property type="molecule type" value="Genomic_DNA"/>
</dbReference>
<organism evidence="14 15">
    <name type="scientific">Myotis davidii</name>
    <name type="common">David's myotis</name>
    <dbReference type="NCBI Taxonomy" id="225400"/>
    <lineage>
        <taxon>Eukaryota</taxon>
        <taxon>Metazoa</taxon>
        <taxon>Chordata</taxon>
        <taxon>Craniata</taxon>
        <taxon>Vertebrata</taxon>
        <taxon>Euteleostomi</taxon>
        <taxon>Mammalia</taxon>
        <taxon>Eutheria</taxon>
        <taxon>Laurasiatheria</taxon>
        <taxon>Chiroptera</taxon>
        <taxon>Yangochiroptera</taxon>
        <taxon>Vespertilionidae</taxon>
        <taxon>Myotis</taxon>
    </lineage>
</organism>
<dbReference type="InterPro" id="IPR025719">
    <property type="entry name" value="MYRF_C2"/>
</dbReference>
<keyword evidence="3 11" id="KW-0812">Transmembrane</keyword>
<evidence type="ECO:0000256" key="6">
    <source>
        <dbReference type="ARBA" id="ARBA00023125"/>
    </source>
</evidence>
<dbReference type="GO" id="GO:0003700">
    <property type="term" value="F:DNA-binding transcription factor activity"/>
    <property type="evidence" value="ECO:0007669"/>
    <property type="project" value="UniProtKB-UniRule"/>
</dbReference>
<evidence type="ECO:0000256" key="7">
    <source>
        <dbReference type="ARBA" id="ARBA00023136"/>
    </source>
</evidence>
<dbReference type="InterPro" id="IPR030392">
    <property type="entry name" value="S74_ICA"/>
</dbReference>
<dbReference type="Pfam" id="PF13887">
    <property type="entry name" value="MYRF_ICA"/>
    <property type="match status" value="1"/>
</dbReference>
<dbReference type="Proteomes" id="UP000010556">
    <property type="component" value="Unassembled WGS sequence"/>
</dbReference>
<evidence type="ECO:0000259" key="12">
    <source>
        <dbReference type="PROSITE" id="PS51517"/>
    </source>
</evidence>
<dbReference type="Pfam" id="PF13884">
    <property type="entry name" value="Peptidase_S74"/>
    <property type="match status" value="1"/>
</dbReference>
<evidence type="ECO:0000256" key="2">
    <source>
        <dbReference type="ARBA" id="ARBA00008221"/>
    </source>
</evidence>
<keyword evidence="4 11" id="KW-1133">Transmembrane helix</keyword>
<dbReference type="GO" id="GO:0043565">
    <property type="term" value="F:sequence-specific DNA binding"/>
    <property type="evidence" value="ECO:0007669"/>
    <property type="project" value="TreeGrafter"/>
</dbReference>
<dbReference type="InterPro" id="IPR024061">
    <property type="entry name" value="NDT80_DNA-bd_dom"/>
</dbReference>
<keyword evidence="15" id="KW-1185">Reference proteome</keyword>
<evidence type="ECO:0000256" key="1">
    <source>
        <dbReference type="ARBA" id="ARBA00004167"/>
    </source>
</evidence>
<accession>L5LLE1</accession>
<dbReference type="GO" id="GO:0016540">
    <property type="term" value="P:protein autoprocessing"/>
    <property type="evidence" value="ECO:0007669"/>
    <property type="project" value="InterPro"/>
</dbReference>
<evidence type="ECO:0000256" key="11">
    <source>
        <dbReference type="SAM" id="Phobius"/>
    </source>
</evidence>
<feature type="transmembrane region" description="Helical" evidence="11">
    <location>
        <begin position="747"/>
        <end position="773"/>
    </location>
</feature>
<dbReference type="GO" id="GO:0005789">
    <property type="term" value="C:endoplasmic reticulum membrane"/>
    <property type="evidence" value="ECO:0007669"/>
    <property type="project" value="TreeGrafter"/>
</dbReference>
<dbReference type="Pfam" id="PF05224">
    <property type="entry name" value="NDT80_PhoG"/>
    <property type="match status" value="1"/>
</dbReference>
<keyword evidence="7 11" id="KW-0472">Membrane</keyword>
<sequence length="1035" mass="115494">MEVEGESEALQQFFEAQGANDTLGNLALDTSLLEEFLGNDFDLGALISVEVKIRHDFPRVFMGDGATHAEYFPGQHPPPQTHGVSPLVAARDGDVHIAQRRVCDTQSDGGQVNGRRLCERLIDDGDAITFPFGDGLFHLEVKLRGNREQRRMEPSLGSVESDKCTFKTDFVSFKNMQGQLPDTPPYSTSDSCSPPQAKGTCCPPVGTPAAPLHSAAAPGTLPAHPPQSSSDVSDSGLAHHDFHNCCPDTGHPATALDQSVSSHLGMGCSFHQQPLCHSPGASLPPTKKRKGTQMLEDAGDCPMWTHDSRPVTSRSYSSEMQDYNSEGQNMMPADQCSPALKWQPYQSVPWHSLLDGHYEKLPKVGYRVVTDKGFNFSPVDEAFVCQKKNHFQITIHIEVWGSPKFVKTQTGLKPIEMFYLKAFGVKMEATNQIIAIEQSQADRSKKIFNPVRIDLLANQVTKVTLGRLHFSETTANNMRKKGKPNPEQRYFMLVVGLYAANQDQFYLLSAHISERIIVRASNPGQFENDSDALWQRGQVPEAVVCHGRVGINTDAPDEALVVCGNMKVMGTIMHPSDSRAKQNVQEVDTNEQLRRIAQMRIVEYDYKPEFASAMGINTAHQTGMIAQEVREVLPRAVREVGDVTCENGETLENFLMLDKDQIFMENVGAVKQLCKLTNNLEERIEELEIWNRKLARLKRLSSWKSSASDASSTSKFSRIVSTPPRRTIPKKTNKVYFSGKKQWCPNWVFQTLVITLIAVMTFCALTIVSLYILSLKDQDRRAPNLPASNITSSQEPALPPAASSSSAPNTSLATTQSSFQIPEITFCEILPCQEIYCCPIWGTRSVLSSPVRRPSKEMEPHQRSWAEDRSASFLAGEVLTSPDWGSDWIDTTISSIQIMEIQQTIDHRYCSRSLQCGSGNYNYNIPVNKHTPTNVKFSLEINTTEPLIVFQCRFTLGNICFQRKRGAKGMQTHGEVSKETTQGYQHIWSLPVAPFFDSAYHFRVAAPDLADCSTDPYFAGIFFTDYFFYFYRHCA</sequence>
<name>L5LLE1_MYODS</name>
<evidence type="ECO:0000256" key="3">
    <source>
        <dbReference type="ARBA" id="ARBA00022692"/>
    </source>
</evidence>
<dbReference type="PANTHER" id="PTHR13029:SF17">
    <property type="entry name" value="MYELIN REGULATORY FACTOR-LIKE PROTEIN"/>
    <property type="match status" value="1"/>
</dbReference>
<dbReference type="InterPro" id="IPR037141">
    <property type="entry name" value="NDT80_DNA-bd_dom_sf"/>
</dbReference>
<dbReference type="PROSITE" id="PS51517">
    <property type="entry name" value="NDT80"/>
    <property type="match status" value="1"/>
</dbReference>
<dbReference type="eggNOG" id="KOG3661">
    <property type="taxonomic scope" value="Eukaryota"/>
</dbReference>
<comment type="similarity">
    <text evidence="2">Belongs to the MRF family.</text>
</comment>
<dbReference type="InterPro" id="IPR026932">
    <property type="entry name" value="MYRF_ICA"/>
</dbReference>
<dbReference type="InterPro" id="IPR008967">
    <property type="entry name" value="p53-like_TF_DNA-bd_sf"/>
</dbReference>
<evidence type="ECO:0000256" key="9">
    <source>
        <dbReference type="PROSITE-ProRule" id="PRU00850"/>
    </source>
</evidence>
<feature type="compositionally biased region" description="Low complexity" evidence="10">
    <location>
        <begin position="800"/>
        <end position="810"/>
    </location>
</feature>
<keyword evidence="5" id="KW-0175">Coiled coil</keyword>